<keyword evidence="3" id="KW-0560">Oxidoreductase</keyword>
<accession>A0ABY6F5P1</accession>
<dbReference type="PROSITE" id="PS00798">
    <property type="entry name" value="ALDOKETO_REDUCTASE_1"/>
    <property type="match status" value="1"/>
</dbReference>
<evidence type="ECO:0000256" key="1">
    <source>
        <dbReference type="ARBA" id="ARBA00007905"/>
    </source>
</evidence>
<dbReference type="InterPro" id="IPR020471">
    <property type="entry name" value="AKR"/>
</dbReference>
<evidence type="ECO:0000256" key="3">
    <source>
        <dbReference type="ARBA" id="ARBA00023002"/>
    </source>
</evidence>
<dbReference type="EMBL" id="CP089977">
    <property type="protein sequence ID" value="UXZ05374.1"/>
    <property type="molecule type" value="Genomic_DNA"/>
</dbReference>
<protein>
    <submittedName>
        <fullName evidence="5">Aldo/keto reductase</fullName>
    </submittedName>
</protein>
<feature type="domain" description="NADP-dependent oxidoreductase" evidence="4">
    <location>
        <begin position="15"/>
        <end position="254"/>
    </location>
</feature>
<dbReference type="Proteomes" id="UP001063782">
    <property type="component" value="Chromosome"/>
</dbReference>
<reference evidence="5" key="1">
    <citation type="submission" date="2021-12" db="EMBL/GenBank/DDBJ databases">
        <title>taxonomy of Moraxella sp. ZY201224.</title>
        <authorList>
            <person name="Li F."/>
        </authorList>
    </citation>
    <scope>NUCLEOTIDE SEQUENCE</scope>
    <source>
        <strain evidence="5">ZY201224</strain>
    </source>
</reference>
<organism evidence="5 6">
    <name type="scientific">Moraxella nasicaprae</name>
    <dbReference type="NCBI Taxonomy" id="2904122"/>
    <lineage>
        <taxon>Bacteria</taxon>
        <taxon>Pseudomonadati</taxon>
        <taxon>Pseudomonadota</taxon>
        <taxon>Gammaproteobacteria</taxon>
        <taxon>Moraxellales</taxon>
        <taxon>Moraxellaceae</taxon>
        <taxon>Moraxella</taxon>
    </lineage>
</organism>
<dbReference type="Gene3D" id="3.20.20.100">
    <property type="entry name" value="NADP-dependent oxidoreductase domain"/>
    <property type="match status" value="1"/>
</dbReference>
<evidence type="ECO:0000313" key="6">
    <source>
        <dbReference type="Proteomes" id="UP001063782"/>
    </source>
</evidence>
<dbReference type="RefSeq" id="WP_263076871.1">
    <property type="nucleotide sequence ID" value="NZ_CP089977.1"/>
</dbReference>
<evidence type="ECO:0000313" key="5">
    <source>
        <dbReference type="EMBL" id="UXZ05374.1"/>
    </source>
</evidence>
<dbReference type="PRINTS" id="PR00069">
    <property type="entry name" value="ALDKETRDTASE"/>
</dbReference>
<keyword evidence="2" id="KW-0521">NADP</keyword>
<dbReference type="PIRSF" id="PIRSF000097">
    <property type="entry name" value="AKR"/>
    <property type="match status" value="1"/>
</dbReference>
<dbReference type="PROSITE" id="PS00062">
    <property type="entry name" value="ALDOKETO_REDUCTASE_2"/>
    <property type="match status" value="1"/>
</dbReference>
<gene>
    <name evidence="5" type="ORF">LU297_02695</name>
</gene>
<sequence length="280" mass="31547">MQNITLSNSVQMPILGFGTFQIAPQDTEHLVSTAIQAGYRHIDTAQSYQNECEVGLAIKNSGIARDEFFITTKVWISNYTDCKASVLRSLDRMGLDYLDLVLLHQPFGDTYSAWRDLEHLYNDGKIRAIGVSNFTPAFAVALGAGNQVMPMVNQIEVNPFYQRFDEVEKLQTNDIVVQAWASFAEGKNDIFNNPVLVQIAQKYGKTPAQVISRWLVQRNIVALVKSSRLERMQENLAIFDFELTADDNAKIATLDLGKSLIFDHSNPEIAKFLMNYKVDV</sequence>
<dbReference type="InterPro" id="IPR018170">
    <property type="entry name" value="Aldo/ket_reductase_CS"/>
</dbReference>
<evidence type="ECO:0000256" key="2">
    <source>
        <dbReference type="ARBA" id="ARBA00022857"/>
    </source>
</evidence>
<dbReference type="InterPro" id="IPR036812">
    <property type="entry name" value="NAD(P)_OxRdtase_dom_sf"/>
</dbReference>
<name>A0ABY6F5P1_9GAMM</name>
<comment type="similarity">
    <text evidence="1">Belongs to the aldo/keto reductase family.</text>
</comment>
<dbReference type="PANTHER" id="PTHR43827:SF3">
    <property type="entry name" value="NADP-DEPENDENT OXIDOREDUCTASE DOMAIN-CONTAINING PROTEIN"/>
    <property type="match status" value="1"/>
</dbReference>
<dbReference type="PANTHER" id="PTHR43827">
    <property type="entry name" value="2,5-DIKETO-D-GLUCONIC ACID REDUCTASE"/>
    <property type="match status" value="1"/>
</dbReference>
<dbReference type="SUPFAM" id="SSF51430">
    <property type="entry name" value="NAD(P)-linked oxidoreductase"/>
    <property type="match status" value="1"/>
</dbReference>
<evidence type="ECO:0000259" key="4">
    <source>
        <dbReference type="Pfam" id="PF00248"/>
    </source>
</evidence>
<keyword evidence="6" id="KW-1185">Reference proteome</keyword>
<proteinExistence type="inferred from homology"/>
<dbReference type="Pfam" id="PF00248">
    <property type="entry name" value="Aldo_ket_red"/>
    <property type="match status" value="1"/>
</dbReference>
<dbReference type="CDD" id="cd19133">
    <property type="entry name" value="AKR_AKR5F1"/>
    <property type="match status" value="1"/>
</dbReference>
<dbReference type="InterPro" id="IPR023210">
    <property type="entry name" value="NADP_OxRdtase_dom"/>
</dbReference>